<keyword evidence="5 7" id="KW-1133">Transmembrane helix</keyword>
<feature type="transmembrane region" description="Helical" evidence="7">
    <location>
        <begin position="121"/>
        <end position="140"/>
    </location>
</feature>
<evidence type="ECO:0000256" key="7">
    <source>
        <dbReference type="SAM" id="Phobius"/>
    </source>
</evidence>
<dbReference type="OrthoDB" id="153467at2759"/>
<feature type="transmembrane region" description="Helical" evidence="7">
    <location>
        <begin position="336"/>
        <end position="355"/>
    </location>
</feature>
<feature type="transmembrane region" description="Helical" evidence="7">
    <location>
        <begin position="476"/>
        <end position="497"/>
    </location>
</feature>
<comment type="subcellular location">
    <subcellularLocation>
        <location evidence="1">Membrane</location>
        <topology evidence="1">Multi-pass membrane protein</topology>
    </subcellularLocation>
</comment>
<feature type="transmembrane region" description="Helical" evidence="7">
    <location>
        <begin position="248"/>
        <end position="276"/>
    </location>
</feature>
<accession>A0A024GIE8</accession>
<evidence type="ECO:0000256" key="3">
    <source>
        <dbReference type="ARBA" id="ARBA00022448"/>
    </source>
</evidence>
<keyword evidence="6 7" id="KW-0472">Membrane</keyword>
<evidence type="ECO:0008006" key="10">
    <source>
        <dbReference type="Google" id="ProtNLM"/>
    </source>
</evidence>
<evidence type="ECO:0000313" key="9">
    <source>
        <dbReference type="Proteomes" id="UP000053237"/>
    </source>
</evidence>
<name>A0A024GIE8_9STRA</name>
<dbReference type="GO" id="GO:0016020">
    <property type="term" value="C:membrane"/>
    <property type="evidence" value="ECO:0007669"/>
    <property type="project" value="UniProtKB-SubCell"/>
</dbReference>
<evidence type="ECO:0000313" key="8">
    <source>
        <dbReference type="EMBL" id="CCI46461.1"/>
    </source>
</evidence>
<dbReference type="Pfam" id="PF03092">
    <property type="entry name" value="BT1"/>
    <property type="match status" value="1"/>
</dbReference>
<dbReference type="STRING" id="65357.A0A024GIE8"/>
<evidence type="ECO:0000256" key="1">
    <source>
        <dbReference type="ARBA" id="ARBA00004141"/>
    </source>
</evidence>
<organism evidence="8 9">
    <name type="scientific">Albugo candida</name>
    <dbReference type="NCBI Taxonomy" id="65357"/>
    <lineage>
        <taxon>Eukaryota</taxon>
        <taxon>Sar</taxon>
        <taxon>Stramenopiles</taxon>
        <taxon>Oomycota</taxon>
        <taxon>Peronosporomycetes</taxon>
        <taxon>Albuginales</taxon>
        <taxon>Albuginaceae</taxon>
        <taxon>Albugo</taxon>
    </lineage>
</organism>
<keyword evidence="3" id="KW-0813">Transport</keyword>
<comment type="caution">
    <text evidence="8">The sequence shown here is derived from an EMBL/GenBank/DDBJ whole genome shotgun (WGS) entry which is preliminary data.</text>
</comment>
<dbReference type="InParanoid" id="A0A024GIE8"/>
<protein>
    <recommendedName>
        <fullName evidence="10">Major facilitator superfamily associated domain-containing protein</fullName>
    </recommendedName>
</protein>
<feature type="transmembrane region" description="Helical" evidence="7">
    <location>
        <begin position="306"/>
        <end position="330"/>
    </location>
</feature>
<dbReference type="AlphaFoldDB" id="A0A024GIE8"/>
<evidence type="ECO:0000256" key="4">
    <source>
        <dbReference type="ARBA" id="ARBA00022692"/>
    </source>
</evidence>
<dbReference type="PANTHER" id="PTHR31585:SF5">
    <property type="entry name" value="RNA-BINDING S4 DOMAIN-CONTAINING PROTEIN"/>
    <property type="match status" value="1"/>
</dbReference>
<sequence length="553" mass="62249">MSLVPEVDFPARYTLTTCTKDSEYRNVKSIPSTLSKQEDTDWEFTSLFSRQACGLLVQYAAAGTVYGTLPAVIVPFLSYYLNTQASVLALAPAMLSIPWALKSVIQLLFDTVRIFGYRHRPCMVIGWTICCSCFLFMAFLPMPQPYYLDNALRDKRPMDYTSDDLKGINFHAQDIGNKYMLCMALATLGHLIADSSADAIVIEYTQRDTKFAQGHFQTVIYSVRTLFMTASQIFIGLSLNSPLYGGHFSFGLSFVQVMTIISFLLIPVIPMTWLFVREEKFVPRSLARHMEAVWDAVQSRTLYQIIAFNFLSSVCSGVTLVVHYPVIMYWVKASTLMVTMAGIIGNVVFAMTLITTGKYGIQWNWRATTAIITLAGILLNATCTLLTAFDRVRNQWFWLGVLILENIPSAVAFVISTYTIAEFGGCETEGACYRLLTFVSNLGTPFGIILTKNVNSFFNLRNEDIQNDSSRTRQDVALLSVISYAFKLCTLLFLCWLPRQRRHVQELKTIDRKNRFMGIITLAYLSLAGIWVMTVSLLSMFDSTKCLSFLGGC</sequence>
<feature type="transmembrane region" description="Helical" evidence="7">
    <location>
        <begin position="395"/>
        <end position="420"/>
    </location>
</feature>
<feature type="transmembrane region" description="Helical" evidence="7">
    <location>
        <begin position="432"/>
        <end position="450"/>
    </location>
</feature>
<evidence type="ECO:0000256" key="5">
    <source>
        <dbReference type="ARBA" id="ARBA00022989"/>
    </source>
</evidence>
<feature type="transmembrane region" description="Helical" evidence="7">
    <location>
        <begin position="56"/>
        <end position="81"/>
    </location>
</feature>
<evidence type="ECO:0000256" key="6">
    <source>
        <dbReference type="ARBA" id="ARBA00023136"/>
    </source>
</evidence>
<dbReference type="Proteomes" id="UP000053237">
    <property type="component" value="Unassembled WGS sequence"/>
</dbReference>
<dbReference type="InterPro" id="IPR036259">
    <property type="entry name" value="MFS_trans_sf"/>
</dbReference>
<dbReference type="EMBL" id="CAIX01000127">
    <property type="protein sequence ID" value="CCI46461.1"/>
    <property type="molecule type" value="Genomic_DNA"/>
</dbReference>
<evidence type="ECO:0000256" key="2">
    <source>
        <dbReference type="ARBA" id="ARBA00007015"/>
    </source>
</evidence>
<feature type="transmembrane region" description="Helical" evidence="7">
    <location>
        <begin position="87"/>
        <end position="109"/>
    </location>
</feature>
<feature type="transmembrane region" description="Helical" evidence="7">
    <location>
        <begin position="518"/>
        <end position="541"/>
    </location>
</feature>
<reference evidence="8 9" key="1">
    <citation type="submission" date="2012-05" db="EMBL/GenBank/DDBJ databases">
        <title>Recombination and specialization in a pathogen metapopulation.</title>
        <authorList>
            <person name="Gardiner A."/>
            <person name="Kemen E."/>
            <person name="Schultz-Larsen T."/>
            <person name="MacLean D."/>
            <person name="Van Oosterhout C."/>
            <person name="Jones J.D.G."/>
        </authorList>
    </citation>
    <scope>NUCLEOTIDE SEQUENCE [LARGE SCALE GENOMIC DNA]</scope>
    <source>
        <strain evidence="8 9">Ac Nc2</strain>
    </source>
</reference>
<gene>
    <name evidence="8" type="ORF">BN9_073900</name>
</gene>
<dbReference type="InterPro" id="IPR039309">
    <property type="entry name" value="BT1"/>
</dbReference>
<feature type="transmembrane region" description="Helical" evidence="7">
    <location>
        <begin position="367"/>
        <end position="389"/>
    </location>
</feature>
<dbReference type="SUPFAM" id="SSF103473">
    <property type="entry name" value="MFS general substrate transporter"/>
    <property type="match status" value="1"/>
</dbReference>
<comment type="similarity">
    <text evidence="2">Belongs to the major facilitator superfamily. Folate-biopterin transporter (TC 2.A.71) family.</text>
</comment>
<keyword evidence="4 7" id="KW-0812">Transmembrane</keyword>
<keyword evidence="9" id="KW-1185">Reference proteome</keyword>
<dbReference type="PANTHER" id="PTHR31585">
    <property type="entry name" value="FOLATE-BIOPTERIN TRANSPORTER 1, CHLOROPLASTIC"/>
    <property type="match status" value="1"/>
</dbReference>
<proteinExistence type="inferred from homology"/>